<keyword evidence="3" id="KW-0349">Heme</keyword>
<dbReference type="PATRIC" id="fig|1304275.5.peg.3458"/>
<feature type="domain" description="Cytochrome oxidase subunit I profile" evidence="10">
    <location>
        <begin position="45"/>
        <end position="580"/>
    </location>
</feature>
<evidence type="ECO:0000259" key="10">
    <source>
        <dbReference type="PROSITE" id="PS50855"/>
    </source>
</evidence>
<evidence type="ECO:0000256" key="1">
    <source>
        <dbReference type="ARBA" id="ARBA00009578"/>
    </source>
</evidence>
<dbReference type="GO" id="GO:0009486">
    <property type="term" value="F:cytochrome bo3 ubiquinol oxidase activity"/>
    <property type="evidence" value="ECO:0007669"/>
    <property type="project" value="TreeGrafter"/>
</dbReference>
<feature type="transmembrane region" description="Helical" evidence="9">
    <location>
        <begin position="158"/>
        <end position="181"/>
    </location>
</feature>
<keyword evidence="12" id="KW-1185">Reference proteome</keyword>
<feature type="transmembrane region" description="Helical" evidence="9">
    <location>
        <begin position="27"/>
        <end position="49"/>
    </location>
</feature>
<evidence type="ECO:0000256" key="4">
    <source>
        <dbReference type="ARBA" id="ARBA00022660"/>
    </source>
</evidence>
<feature type="transmembrane region" description="Helical" evidence="9">
    <location>
        <begin position="244"/>
        <end position="272"/>
    </location>
</feature>
<dbReference type="EMBL" id="APNK01000041">
    <property type="protein sequence ID" value="KEZ76052.1"/>
    <property type="molecule type" value="Genomic_DNA"/>
</dbReference>
<evidence type="ECO:0000313" key="11">
    <source>
        <dbReference type="EMBL" id="KEZ76052.1"/>
    </source>
</evidence>
<evidence type="ECO:0000256" key="5">
    <source>
        <dbReference type="ARBA" id="ARBA00022723"/>
    </source>
</evidence>
<feature type="transmembrane region" description="Helical" evidence="9">
    <location>
        <begin position="512"/>
        <end position="531"/>
    </location>
</feature>
<feature type="transmembrane region" description="Helical" evidence="9">
    <location>
        <begin position="70"/>
        <end position="90"/>
    </location>
</feature>
<feature type="transmembrane region" description="Helical" evidence="9">
    <location>
        <begin position="208"/>
        <end position="232"/>
    </location>
</feature>
<feature type="transmembrane region" description="Helical" evidence="9">
    <location>
        <begin position="474"/>
        <end position="492"/>
    </location>
</feature>
<dbReference type="eggNOG" id="COG0843">
    <property type="taxonomic scope" value="Bacteria"/>
</dbReference>
<keyword evidence="8" id="KW-0186">Copper</keyword>
<dbReference type="PANTHER" id="PTHR10422">
    <property type="entry name" value="CYTOCHROME C OXIDASE SUBUNIT 1"/>
    <property type="match status" value="1"/>
</dbReference>
<keyword evidence="7" id="KW-0408">Iron</keyword>
<proteinExistence type="inferred from homology"/>
<reference evidence="11 12" key="1">
    <citation type="submission" date="2013-03" db="EMBL/GenBank/DDBJ databases">
        <title>Salinisphaera hydrothermalis C41B8 Genome Sequencing.</title>
        <authorList>
            <person name="Li C."/>
            <person name="Lai Q."/>
            <person name="Shao Z."/>
        </authorList>
    </citation>
    <scope>NUCLEOTIDE SEQUENCE [LARGE SCALE GENOMIC DNA]</scope>
    <source>
        <strain evidence="11 12">C41B8</strain>
    </source>
</reference>
<dbReference type="RefSeq" id="WP_084189164.1">
    <property type="nucleotide sequence ID" value="NZ_APNK01000041.1"/>
</dbReference>
<dbReference type="InterPro" id="IPR000883">
    <property type="entry name" value="Cyt_C_Oxase_1"/>
</dbReference>
<keyword evidence="9" id="KW-0812">Transmembrane</keyword>
<protein>
    <submittedName>
        <fullName evidence="11">Cytochrome c oxidase subunit I</fullName>
    </submittedName>
</protein>
<dbReference type="InterPro" id="IPR036927">
    <property type="entry name" value="Cyt_c_oxase-like_su1_sf"/>
</dbReference>
<evidence type="ECO:0000256" key="7">
    <source>
        <dbReference type="ARBA" id="ARBA00023004"/>
    </source>
</evidence>
<feature type="transmembrane region" description="Helical" evidence="9">
    <location>
        <begin position="632"/>
        <end position="652"/>
    </location>
</feature>
<comment type="caution">
    <text evidence="11">The sequence shown here is derived from an EMBL/GenBank/DDBJ whole genome shotgun (WGS) entry which is preliminary data.</text>
</comment>
<dbReference type="GO" id="GO:0005886">
    <property type="term" value="C:plasma membrane"/>
    <property type="evidence" value="ECO:0007669"/>
    <property type="project" value="TreeGrafter"/>
</dbReference>
<dbReference type="PROSITE" id="PS50855">
    <property type="entry name" value="COX1"/>
    <property type="match status" value="1"/>
</dbReference>
<dbReference type="OrthoDB" id="9803294at2"/>
<dbReference type="PANTHER" id="PTHR10422:SF35">
    <property type="entry name" value="CYTOCHROME BO(3) UBIQUINOL OXIDASE SUBUNIT 1"/>
    <property type="match status" value="1"/>
</dbReference>
<dbReference type="GO" id="GO:0015990">
    <property type="term" value="P:electron transport coupled proton transport"/>
    <property type="evidence" value="ECO:0007669"/>
    <property type="project" value="TreeGrafter"/>
</dbReference>
<evidence type="ECO:0000256" key="6">
    <source>
        <dbReference type="ARBA" id="ARBA00022982"/>
    </source>
</evidence>
<dbReference type="Gene3D" id="1.10.287.70">
    <property type="match status" value="1"/>
</dbReference>
<dbReference type="GO" id="GO:0020037">
    <property type="term" value="F:heme binding"/>
    <property type="evidence" value="ECO:0007669"/>
    <property type="project" value="InterPro"/>
</dbReference>
<dbReference type="GO" id="GO:0046872">
    <property type="term" value="F:metal ion binding"/>
    <property type="evidence" value="ECO:0007669"/>
    <property type="project" value="UniProtKB-KW"/>
</dbReference>
<keyword evidence="9" id="KW-0472">Membrane</keyword>
<comment type="similarity">
    <text evidence="1">Belongs to the heme-copper respiratory oxidase family.</text>
</comment>
<dbReference type="SUPFAM" id="SSF81442">
    <property type="entry name" value="Cytochrome c oxidase subunit I-like"/>
    <property type="match status" value="1"/>
</dbReference>
<organism evidence="11 12">
    <name type="scientific">Salinisphaera hydrothermalis (strain C41B8)</name>
    <dbReference type="NCBI Taxonomy" id="1304275"/>
    <lineage>
        <taxon>Bacteria</taxon>
        <taxon>Pseudomonadati</taxon>
        <taxon>Pseudomonadota</taxon>
        <taxon>Gammaproteobacteria</taxon>
        <taxon>Salinisphaerales</taxon>
        <taxon>Salinisphaeraceae</taxon>
        <taxon>Salinisphaera</taxon>
    </lineage>
</organism>
<feature type="transmembrane region" description="Helical" evidence="9">
    <location>
        <begin position="610"/>
        <end position="626"/>
    </location>
</feature>
<dbReference type="STRING" id="1304275.C41B8_16879"/>
<dbReference type="Pfam" id="PF00115">
    <property type="entry name" value="COX1"/>
    <property type="match status" value="1"/>
</dbReference>
<dbReference type="GO" id="GO:0004129">
    <property type="term" value="F:cytochrome-c oxidase activity"/>
    <property type="evidence" value="ECO:0007669"/>
    <property type="project" value="InterPro"/>
</dbReference>
<sequence length="694" mass="77873">MLVPLQGHYSFWLGRLSMQWVPYDNPIIVGAFVFACSVGLAIVAGITRLGWWGYLWREWVTSLDHKKIGLMYMIMGAIMLFRGFVDAVMIRAQQAMAAGPHTAGFLDASHGYLPPFHFDQVYGSHGTIMILFAVTPMLIGMMNIIVPLQVGARDMAYPFLNSIGLYLTAVGAALVMLSLFLGEFSHAGWVGLTPLSELAYSPGVGVDYWLWALQISGIGTTIGSINIVATIVKMRAPGMTWGKLPIFSWTSLSMSTIGITAFPILTVVVSLLTLDRYVGTHFFTAGLGGDLMLYKNLFWMWGHPEVYFLILLPFGVVSEVIANFSHKQLFGFTTMVLATFAIAGVSWSVWLHHFFVMGQGPGVNTYFGIATMLVGIPTGVKLFNWIFTMCRGRLHFDPPMLWATGTLFLLPIGGLSGVILAMVPADYEMHNSVFVIAHFHNMVMVTVFAEFAAITYWFPKVFGFKLDPTIGKKVFWSWVVAAALVFIPMYGLGLMGMTRRLSYISRPELQPFLYVQEAGMFMFCVAAFYQFKQFYMSIRDRAKGVHLIGDGEVWSGERSVEWVAHSPVPFYNFAVTPYIHQRDEWAWRRAEGHVRAKPERYVDIEMPKNTAIPFLMAGATFVFGFAMVWRIWWLGAVSFAGIVALLVLRSFIDDTEYTVPAADVEKHEQQFFRHRDAHSPDLRPIEQAGRGVYL</sequence>
<dbReference type="AlphaFoldDB" id="A0A084IH68"/>
<dbReference type="InterPro" id="IPR023616">
    <property type="entry name" value="Cyt_c_oxase-like_su1_dom"/>
</dbReference>
<feature type="transmembrane region" description="Helical" evidence="9">
    <location>
        <begin position="363"/>
        <end position="387"/>
    </location>
</feature>
<feature type="transmembrane region" description="Helical" evidence="9">
    <location>
        <begin position="329"/>
        <end position="351"/>
    </location>
</feature>
<evidence type="ECO:0000256" key="8">
    <source>
        <dbReference type="ARBA" id="ARBA00023008"/>
    </source>
</evidence>
<feature type="transmembrane region" description="Helical" evidence="9">
    <location>
        <begin position="122"/>
        <end position="146"/>
    </location>
</feature>
<evidence type="ECO:0000313" key="12">
    <source>
        <dbReference type="Proteomes" id="UP000028302"/>
    </source>
</evidence>
<dbReference type="Proteomes" id="UP000028302">
    <property type="component" value="Unassembled WGS sequence"/>
</dbReference>
<feature type="transmembrane region" description="Helical" evidence="9">
    <location>
        <begin position="443"/>
        <end position="462"/>
    </location>
</feature>
<dbReference type="GO" id="GO:0009060">
    <property type="term" value="P:aerobic respiration"/>
    <property type="evidence" value="ECO:0007669"/>
    <property type="project" value="InterPro"/>
</dbReference>
<dbReference type="PRINTS" id="PR01165">
    <property type="entry name" value="CYCOXIDASEI"/>
</dbReference>
<keyword evidence="5" id="KW-0479">Metal-binding</keyword>
<keyword evidence="6" id="KW-0249">Electron transport</keyword>
<keyword evidence="2" id="KW-0813">Transport</keyword>
<evidence type="ECO:0000256" key="2">
    <source>
        <dbReference type="ARBA" id="ARBA00022448"/>
    </source>
</evidence>
<dbReference type="GO" id="GO:0022904">
    <property type="term" value="P:respiratory electron transport chain"/>
    <property type="evidence" value="ECO:0007669"/>
    <property type="project" value="TreeGrafter"/>
</dbReference>
<name>A0A084IH68_SALHC</name>
<dbReference type="Gene3D" id="1.20.210.10">
    <property type="entry name" value="Cytochrome c oxidase-like, subunit I domain"/>
    <property type="match status" value="1"/>
</dbReference>
<feature type="transmembrane region" description="Helical" evidence="9">
    <location>
        <begin position="399"/>
        <end position="423"/>
    </location>
</feature>
<gene>
    <name evidence="11" type="ORF">C41B8_16879</name>
</gene>
<evidence type="ECO:0000256" key="9">
    <source>
        <dbReference type="SAM" id="Phobius"/>
    </source>
</evidence>
<accession>A0A084IH68</accession>
<feature type="transmembrane region" description="Helical" evidence="9">
    <location>
        <begin position="306"/>
        <end position="322"/>
    </location>
</feature>
<evidence type="ECO:0000256" key="3">
    <source>
        <dbReference type="ARBA" id="ARBA00022617"/>
    </source>
</evidence>
<keyword evidence="9" id="KW-1133">Transmembrane helix</keyword>
<keyword evidence="4" id="KW-0679">Respiratory chain</keyword>